<proteinExistence type="predicted"/>
<accession>A0A9W2YYT4</accession>
<keyword evidence="1" id="KW-0732">Signal</keyword>
<evidence type="ECO:0000256" key="1">
    <source>
        <dbReference type="SAM" id="SignalP"/>
    </source>
</evidence>
<keyword evidence="2" id="KW-1185">Reference proteome</keyword>
<gene>
    <name evidence="3" type="primary">LOC106050842</name>
</gene>
<feature type="chain" id="PRO_5040896910" evidence="1">
    <location>
        <begin position="19"/>
        <end position="195"/>
    </location>
</feature>
<dbReference type="RefSeq" id="XP_055867918.1">
    <property type="nucleotide sequence ID" value="XM_056011943.1"/>
</dbReference>
<name>A0A9W2YYT4_BIOGL</name>
<dbReference type="OrthoDB" id="6090051at2759"/>
<dbReference type="GeneID" id="106050842"/>
<dbReference type="AlphaFoldDB" id="A0A9W2YYT4"/>
<evidence type="ECO:0000313" key="3">
    <source>
        <dbReference type="RefSeq" id="XP_055867918.1"/>
    </source>
</evidence>
<protein>
    <submittedName>
        <fullName evidence="3">Uncharacterized protein LOC106050842 isoform X1</fullName>
    </submittedName>
</protein>
<organism evidence="2 3">
    <name type="scientific">Biomphalaria glabrata</name>
    <name type="common">Bloodfluke planorb</name>
    <name type="synonym">Freshwater snail</name>
    <dbReference type="NCBI Taxonomy" id="6526"/>
    <lineage>
        <taxon>Eukaryota</taxon>
        <taxon>Metazoa</taxon>
        <taxon>Spiralia</taxon>
        <taxon>Lophotrochozoa</taxon>
        <taxon>Mollusca</taxon>
        <taxon>Gastropoda</taxon>
        <taxon>Heterobranchia</taxon>
        <taxon>Euthyneura</taxon>
        <taxon>Panpulmonata</taxon>
        <taxon>Hygrophila</taxon>
        <taxon>Lymnaeoidea</taxon>
        <taxon>Planorbidae</taxon>
        <taxon>Biomphalaria</taxon>
    </lineage>
</organism>
<reference evidence="3" key="1">
    <citation type="submission" date="2025-08" db="UniProtKB">
        <authorList>
            <consortium name="RefSeq"/>
        </authorList>
    </citation>
    <scope>IDENTIFICATION</scope>
</reference>
<feature type="signal peptide" evidence="1">
    <location>
        <begin position="1"/>
        <end position="18"/>
    </location>
</feature>
<evidence type="ECO:0000313" key="2">
    <source>
        <dbReference type="Proteomes" id="UP001165740"/>
    </source>
</evidence>
<sequence length="195" mass="21891">MTLVVLVSLCAVLTLSYANPLNHHNCKINGKTYKNGVIIRVPEIYCNTYKCVDGYPSLLEKGCDWEGECIPVKGTLVKNCKTYTCSKSTEGSSISLLEIDCDFKNKCTPVNGTLVEDCITYTCFLYENGDERIVNMSSTKIMCEDKDGICRNPGTEFKLVVNDKLSDNCTCEIKENSIDYKCNKDICRRRKKPSV</sequence>
<dbReference type="Proteomes" id="UP001165740">
    <property type="component" value="Chromosome 15"/>
</dbReference>